<dbReference type="AlphaFoldDB" id="A0A250XH43"/>
<feature type="coiled-coil region" evidence="1">
    <location>
        <begin position="538"/>
        <end position="621"/>
    </location>
</feature>
<comment type="caution">
    <text evidence="3">The sequence shown here is derived from an EMBL/GenBank/DDBJ whole genome shotgun (WGS) entry which is preliminary data.</text>
</comment>
<evidence type="ECO:0008006" key="5">
    <source>
        <dbReference type="Google" id="ProtNLM"/>
    </source>
</evidence>
<evidence type="ECO:0000256" key="2">
    <source>
        <dbReference type="SAM" id="MobiDB-lite"/>
    </source>
</evidence>
<feature type="coiled-coil region" evidence="1">
    <location>
        <begin position="181"/>
        <end position="278"/>
    </location>
</feature>
<dbReference type="GO" id="GO:0005815">
    <property type="term" value="C:microtubule organizing center"/>
    <property type="evidence" value="ECO:0007669"/>
    <property type="project" value="TreeGrafter"/>
</dbReference>
<feature type="region of interest" description="Disordered" evidence="2">
    <location>
        <begin position="41"/>
        <end position="60"/>
    </location>
</feature>
<keyword evidence="4" id="KW-1185">Reference proteome</keyword>
<evidence type="ECO:0000256" key="1">
    <source>
        <dbReference type="SAM" id="Coils"/>
    </source>
</evidence>
<organism evidence="3 4">
    <name type="scientific">Chlamydomonas eustigma</name>
    <dbReference type="NCBI Taxonomy" id="1157962"/>
    <lineage>
        <taxon>Eukaryota</taxon>
        <taxon>Viridiplantae</taxon>
        <taxon>Chlorophyta</taxon>
        <taxon>core chlorophytes</taxon>
        <taxon>Chlorophyceae</taxon>
        <taxon>CS clade</taxon>
        <taxon>Chlamydomonadales</taxon>
        <taxon>Chlamydomonadaceae</taxon>
        <taxon>Chlamydomonas</taxon>
    </lineage>
</organism>
<protein>
    <recommendedName>
        <fullName evidence="5">Progesterone-induced-blocking factor 1</fullName>
    </recommendedName>
</protein>
<accession>A0A250XH43</accession>
<evidence type="ECO:0000313" key="3">
    <source>
        <dbReference type="EMBL" id="GAX82397.1"/>
    </source>
</evidence>
<feature type="coiled-coil region" evidence="1">
    <location>
        <begin position="75"/>
        <end position="152"/>
    </location>
</feature>
<sequence length="689" mass="78086">MSARARSKLVRLLADLDPGDSLQLDENSIAQNRDELLDIDDSATQSSDVTEDTDQASPRQSLMNTHRFMQLEKTSVQLLNENRTLKLQNKELMQQSERQASELRSQLRSVLSEIEQRQREVESRAPLMATRIEDYKDRLKELRISETQYQELLNMPQEGLHVLDQIKVAMYKQTRDLSREAEQLRLALADSKDSASRLEEEVGILKIEAARASAALVEREREAVTSSEALQARVSRLSSELEQALIRAELNSAKGQMYDELRLKAERLEQEVSRLLVVEATFKRMESQFREEEKLHRQRDHSVEMLHMDKAYLTKQVEFMAEQQRKTHSELEMRESQVSELQRTRNEMYEKLVEAENGRARYDEARLHKELAQLQASTHSDLERIRLETAETYEREARLLRELRDQAVEEASRAKIALSELQTVHDRTSSVQGELQRKLESQVVELQADLRQKAFEVSHLRVVMGEKEGLLAQSGMQVELLQDKLQVLRERCYALEAAQSVTPHPVTSSVKTVPSESERPGRALSEDAGALAVHATALAALKKEKAELLSRISDLELRLQAAEVSLSKVGQPHAFLLQQLTDAKNKVEVAEQRSQVAKAKMVELESQLQQVRDERDAMRNDMDAVLTHRAGLEEMKRVVMRAVGGNLSGAAGLVPTHSSDGAVHTLSTTSPVLYFQGAGLHGSTTIMRG</sequence>
<dbReference type="OrthoDB" id="299638at2759"/>
<dbReference type="Proteomes" id="UP000232323">
    <property type="component" value="Unassembled WGS sequence"/>
</dbReference>
<keyword evidence="1" id="KW-0175">Coiled coil</keyword>
<feature type="coiled-coil region" evidence="1">
    <location>
        <begin position="471"/>
        <end position="498"/>
    </location>
</feature>
<dbReference type="PANTHER" id="PTHR18950:SF0">
    <property type="entry name" value="PROGESTERONE IMMUNOMODULATORY BINDING FACTOR 1"/>
    <property type="match status" value="1"/>
</dbReference>
<dbReference type="GO" id="GO:0060271">
    <property type="term" value="P:cilium assembly"/>
    <property type="evidence" value="ECO:0007669"/>
    <property type="project" value="TreeGrafter"/>
</dbReference>
<gene>
    <name evidence="3" type="ORF">CEUSTIGMA_g9825.t1</name>
</gene>
<dbReference type="InterPro" id="IPR026205">
    <property type="entry name" value="PIBF1"/>
</dbReference>
<name>A0A250XH43_9CHLO</name>
<dbReference type="STRING" id="1157962.A0A250XH43"/>
<reference evidence="3 4" key="1">
    <citation type="submission" date="2017-08" db="EMBL/GenBank/DDBJ databases">
        <title>Acidophilic green algal genome provides insights into adaptation to an acidic environment.</title>
        <authorList>
            <person name="Hirooka S."/>
            <person name="Hirose Y."/>
            <person name="Kanesaki Y."/>
            <person name="Higuchi S."/>
            <person name="Fujiwara T."/>
            <person name="Onuma R."/>
            <person name="Era A."/>
            <person name="Ohbayashi R."/>
            <person name="Uzuka A."/>
            <person name="Nozaki H."/>
            <person name="Yoshikawa H."/>
            <person name="Miyagishima S.Y."/>
        </authorList>
    </citation>
    <scope>NUCLEOTIDE SEQUENCE [LARGE SCALE GENOMIC DNA]</scope>
    <source>
        <strain evidence="3 4">NIES-2499</strain>
    </source>
</reference>
<dbReference type="EMBL" id="BEGY01000080">
    <property type="protein sequence ID" value="GAX82397.1"/>
    <property type="molecule type" value="Genomic_DNA"/>
</dbReference>
<evidence type="ECO:0000313" key="4">
    <source>
        <dbReference type="Proteomes" id="UP000232323"/>
    </source>
</evidence>
<dbReference type="PANTHER" id="PTHR18950">
    <property type="entry name" value="PROGESTERONE-INDUCED BLOCKING FACTOR 1"/>
    <property type="match status" value="1"/>
</dbReference>
<proteinExistence type="predicted"/>